<dbReference type="CDD" id="cd18799">
    <property type="entry name" value="SF2_C_EcoAI-like"/>
    <property type="match status" value="1"/>
</dbReference>
<proteinExistence type="predicted"/>
<dbReference type="Pfam" id="PF11907">
    <property type="entry name" value="DUF3427"/>
    <property type="match status" value="1"/>
</dbReference>
<accession>A0A1H9U067</accession>
<dbReference type="AlphaFoldDB" id="A0A1H9U067"/>
<dbReference type="EMBL" id="FOHA01000019">
    <property type="protein sequence ID" value="SES02759.1"/>
    <property type="molecule type" value="Genomic_DNA"/>
</dbReference>
<dbReference type="Pfam" id="PF26350">
    <property type="entry name" value="DUF8090"/>
    <property type="match status" value="1"/>
</dbReference>
<dbReference type="SMART" id="SM00487">
    <property type="entry name" value="DEXDc"/>
    <property type="match status" value="1"/>
</dbReference>
<organism evidence="3 4">
    <name type="scientific">Isobaculum melis</name>
    <dbReference type="NCBI Taxonomy" id="142588"/>
    <lineage>
        <taxon>Bacteria</taxon>
        <taxon>Bacillati</taxon>
        <taxon>Bacillota</taxon>
        <taxon>Bacilli</taxon>
        <taxon>Lactobacillales</taxon>
        <taxon>Carnobacteriaceae</taxon>
        <taxon>Isobaculum</taxon>
    </lineage>
</organism>
<dbReference type="GO" id="GO:0016787">
    <property type="term" value="F:hydrolase activity"/>
    <property type="evidence" value="ECO:0007669"/>
    <property type="project" value="InterPro"/>
</dbReference>
<dbReference type="InterPro" id="IPR025202">
    <property type="entry name" value="PLD-like_dom"/>
</dbReference>
<dbReference type="GO" id="GO:0005829">
    <property type="term" value="C:cytosol"/>
    <property type="evidence" value="ECO:0007669"/>
    <property type="project" value="TreeGrafter"/>
</dbReference>
<evidence type="ECO:0000313" key="4">
    <source>
        <dbReference type="Proteomes" id="UP000198948"/>
    </source>
</evidence>
<dbReference type="SMART" id="SM00490">
    <property type="entry name" value="HELICc"/>
    <property type="match status" value="1"/>
</dbReference>
<evidence type="ECO:0000259" key="1">
    <source>
        <dbReference type="PROSITE" id="PS51192"/>
    </source>
</evidence>
<sequence>MYSLIENSTKESLHKELLKSFEGCTKFYFNVAFITISGIQLLLEVLEKTEKDGIAGQILTGTYLNFTEPRAIERVNQFSNIDLRIFETDKQQGFHPKAYIFEYPDSYKVVIGSSNITHSALLSNIEWNVRVVSKKGTEENTLFIEKILASFNELWSNSIVVTDHFLESYTENYIYVKKKENIVFSYSANKKINPNNMQQTGLDNLADLRDAGETKALIIAATGTGKTYLSAFDVENFKPKKMLFLVHQSSILVNAKATFDRVDAFKHKTTGRFFGDYKEINADYIFSTISMMEKHYMKFSEDHFDYIIVDEAHHATSPTFQKVLNYFSPQFLLGMTATPERCDDDNIFEIFDDNIACSIRLNEAMEKGMLTPFHYFGITDVEGIDISDQKLTVDQLAQKLAVNKRVNFILEKLSYYGYDGEYLKALGFCVNKEHARYMAEEFNKRGIPSVTLFGEDDVHTREKRIKELEDDDHPLQVIFTVDIFNEGVDIPSINMILMLRPTSSPIVFTQQLGRGLRKYKDKEFLTVLDFIGNHQKSFLIAIALSGGNYNKESLKEAVLNDFQDYAGENYIYLDEIAKEQILNQISNENFSSKKYLKELYREYKRTRNGKIPYKLISYLGEELAPDPMNFLEYDSKVKNYLQFLQKVETEDSFLEQAINDEILMIILSQLTSYLPLKRVYEFAVINYLMKSEFISLEQGIHEVKKFVNYADVPTLKHSFRNLNQEFQDDDKKYIGINTRLFILDEENMVLKRTDFFSNKLEDDATLSYIEDVVKYGLMRYQEAFGRDYYNVPHLKLYAEYAMTDLATLSNSFKKKSSFRGAGVLRSKELNTYYFFVDLHKEPGIDERINYKDKFINQKQFQWESPNNTSLDSERGKDFIDNVARGQKIHLFVRKFKKVDGLTMKYLYLGEISSIVGTHVGEKPIQIQYELQNELPYQIYDSFEPDLNNQ</sequence>
<feature type="domain" description="Helicase C-terminal" evidence="2">
    <location>
        <begin position="417"/>
        <end position="562"/>
    </location>
</feature>
<protein>
    <submittedName>
        <fullName evidence="3">Helicase conserved C-terminal domain-containing protein</fullName>
    </submittedName>
</protein>
<dbReference type="PROSITE" id="PS51194">
    <property type="entry name" value="HELICASE_CTER"/>
    <property type="match status" value="1"/>
</dbReference>
<feature type="domain" description="Helicase ATP-binding" evidence="1">
    <location>
        <begin position="207"/>
        <end position="357"/>
    </location>
</feature>
<dbReference type="InterPro" id="IPR001650">
    <property type="entry name" value="Helicase_C-like"/>
</dbReference>
<dbReference type="Proteomes" id="UP000198948">
    <property type="component" value="Unassembled WGS sequence"/>
</dbReference>
<dbReference type="SUPFAM" id="SSF56024">
    <property type="entry name" value="Phospholipase D/nuclease"/>
    <property type="match status" value="1"/>
</dbReference>
<reference evidence="3 4" key="1">
    <citation type="submission" date="2016-10" db="EMBL/GenBank/DDBJ databases">
        <authorList>
            <person name="de Groot N.N."/>
        </authorList>
    </citation>
    <scope>NUCLEOTIDE SEQUENCE [LARGE SCALE GENOMIC DNA]</scope>
    <source>
        <strain evidence="3 4">DSM 13760</strain>
    </source>
</reference>
<dbReference type="Gene3D" id="3.40.50.300">
    <property type="entry name" value="P-loop containing nucleotide triphosphate hydrolases"/>
    <property type="match status" value="2"/>
</dbReference>
<dbReference type="GO" id="GO:0003677">
    <property type="term" value="F:DNA binding"/>
    <property type="evidence" value="ECO:0007669"/>
    <property type="project" value="InterPro"/>
</dbReference>
<dbReference type="InterPro" id="IPR021835">
    <property type="entry name" value="DUF3427"/>
</dbReference>
<dbReference type="GO" id="GO:0005524">
    <property type="term" value="F:ATP binding"/>
    <property type="evidence" value="ECO:0007669"/>
    <property type="project" value="InterPro"/>
</dbReference>
<dbReference type="PROSITE" id="PS51192">
    <property type="entry name" value="HELICASE_ATP_BIND_1"/>
    <property type="match status" value="1"/>
</dbReference>
<dbReference type="OrthoDB" id="9802848at2"/>
<keyword evidence="3" id="KW-0547">Nucleotide-binding</keyword>
<keyword evidence="3" id="KW-0378">Hydrolase</keyword>
<dbReference type="InterPro" id="IPR058403">
    <property type="entry name" value="DUF8090"/>
</dbReference>
<dbReference type="STRING" id="142588.SAMN04488559_11910"/>
<dbReference type="RefSeq" id="WP_092653565.1">
    <property type="nucleotide sequence ID" value="NZ_FOHA01000019.1"/>
</dbReference>
<dbReference type="Gene3D" id="3.30.870.10">
    <property type="entry name" value="Endonuclease Chain A"/>
    <property type="match status" value="1"/>
</dbReference>
<keyword evidence="3" id="KW-0067">ATP-binding</keyword>
<dbReference type="PANTHER" id="PTHR47396">
    <property type="entry name" value="TYPE I RESTRICTION ENZYME ECOKI R PROTEIN"/>
    <property type="match status" value="1"/>
</dbReference>
<dbReference type="Pfam" id="PF04851">
    <property type="entry name" value="ResIII"/>
    <property type="match status" value="1"/>
</dbReference>
<keyword evidence="3" id="KW-0347">Helicase</keyword>
<dbReference type="InterPro" id="IPR050742">
    <property type="entry name" value="Helicase_Restrict-Modif_Enz"/>
</dbReference>
<name>A0A1H9U067_9LACT</name>
<dbReference type="CDD" id="cd18032">
    <property type="entry name" value="DEXHc_RE_I_III_res"/>
    <property type="match status" value="1"/>
</dbReference>
<dbReference type="InterPro" id="IPR027417">
    <property type="entry name" value="P-loop_NTPase"/>
</dbReference>
<gene>
    <name evidence="3" type="ORF">SAMN04488559_11910</name>
</gene>
<evidence type="ECO:0000259" key="2">
    <source>
        <dbReference type="PROSITE" id="PS51194"/>
    </source>
</evidence>
<dbReference type="InterPro" id="IPR006935">
    <property type="entry name" value="Helicase/UvrB_N"/>
</dbReference>
<dbReference type="PANTHER" id="PTHR47396:SF1">
    <property type="entry name" value="ATP-DEPENDENT HELICASE IRC3-RELATED"/>
    <property type="match status" value="1"/>
</dbReference>
<dbReference type="Pfam" id="PF00271">
    <property type="entry name" value="Helicase_C"/>
    <property type="match status" value="1"/>
</dbReference>
<dbReference type="Pfam" id="PF13091">
    <property type="entry name" value="PLDc_2"/>
    <property type="match status" value="1"/>
</dbReference>
<dbReference type="SUPFAM" id="SSF52540">
    <property type="entry name" value="P-loop containing nucleoside triphosphate hydrolases"/>
    <property type="match status" value="1"/>
</dbReference>
<keyword evidence="4" id="KW-1185">Reference proteome</keyword>
<dbReference type="InterPro" id="IPR014001">
    <property type="entry name" value="Helicase_ATP-bd"/>
</dbReference>
<evidence type="ECO:0000313" key="3">
    <source>
        <dbReference type="EMBL" id="SES02759.1"/>
    </source>
</evidence>
<dbReference type="GO" id="GO:0004386">
    <property type="term" value="F:helicase activity"/>
    <property type="evidence" value="ECO:0007669"/>
    <property type="project" value="UniProtKB-KW"/>
</dbReference>